<dbReference type="EMBL" id="QQXL01000002">
    <property type="protein sequence ID" value="RKW71102.1"/>
    <property type="molecule type" value="Genomic_DNA"/>
</dbReference>
<feature type="compositionally biased region" description="Acidic residues" evidence="1">
    <location>
        <begin position="66"/>
        <end position="97"/>
    </location>
</feature>
<keyword evidence="3" id="KW-1185">Reference proteome</keyword>
<dbReference type="Proteomes" id="UP000273119">
    <property type="component" value="Unassembled WGS sequence"/>
</dbReference>
<dbReference type="RefSeq" id="WP_121484437.1">
    <property type="nucleotide sequence ID" value="NZ_QQXL01000002.1"/>
</dbReference>
<sequence length="104" mass="11423">MSNDPRAALDALTSALAEHLNAVANRRSDEDPAVDEAYDRIAETFEAYEDSLWDSYSESTPLDLFAAEDDEDEDEDGDEEDTEDNNELEDAEDDADGEGSANQA</sequence>
<protein>
    <recommendedName>
        <fullName evidence="4">Primosomal protein</fullName>
    </recommendedName>
</protein>
<gene>
    <name evidence="2" type="ORF">DWQ67_04745</name>
</gene>
<name>A0A496PKR2_9MICC</name>
<comment type="caution">
    <text evidence="2">The sequence shown here is derived from an EMBL/GenBank/DDBJ whole genome shotgun (WGS) entry which is preliminary data.</text>
</comment>
<feature type="region of interest" description="Disordered" evidence="1">
    <location>
        <begin position="52"/>
        <end position="104"/>
    </location>
</feature>
<accession>A0A496PKR2</accession>
<evidence type="ECO:0000256" key="1">
    <source>
        <dbReference type="SAM" id="MobiDB-lite"/>
    </source>
</evidence>
<reference evidence="2 3" key="1">
    <citation type="submission" date="2018-07" db="EMBL/GenBank/DDBJ databases">
        <title>Arthrobacter sp. nov., isolated from raw cow's milk with high bacterial count.</title>
        <authorList>
            <person name="Hahne J."/>
            <person name="Isele D."/>
            <person name="Lipski A."/>
        </authorList>
    </citation>
    <scope>NUCLEOTIDE SEQUENCE [LARGE SCALE GENOMIC DNA]</scope>
    <source>
        <strain evidence="2 3">JZ R-183</strain>
    </source>
</reference>
<evidence type="ECO:0000313" key="2">
    <source>
        <dbReference type="EMBL" id="RKW71102.1"/>
    </source>
</evidence>
<evidence type="ECO:0000313" key="3">
    <source>
        <dbReference type="Proteomes" id="UP000273119"/>
    </source>
</evidence>
<proteinExistence type="predicted"/>
<organism evidence="2 3">
    <name type="scientific">Galactobacter caseinivorans</name>
    <dbReference type="NCBI Taxonomy" id="2676123"/>
    <lineage>
        <taxon>Bacteria</taxon>
        <taxon>Bacillati</taxon>
        <taxon>Actinomycetota</taxon>
        <taxon>Actinomycetes</taxon>
        <taxon>Micrococcales</taxon>
        <taxon>Micrococcaceae</taxon>
        <taxon>Galactobacter</taxon>
    </lineage>
</organism>
<evidence type="ECO:0008006" key="4">
    <source>
        <dbReference type="Google" id="ProtNLM"/>
    </source>
</evidence>
<dbReference type="AlphaFoldDB" id="A0A496PKR2"/>